<evidence type="ECO:0000256" key="1">
    <source>
        <dbReference type="SAM" id="MobiDB-lite"/>
    </source>
</evidence>
<dbReference type="SUPFAM" id="SSF56672">
    <property type="entry name" value="DNA/RNA polymerases"/>
    <property type="match status" value="1"/>
</dbReference>
<feature type="non-terminal residue" evidence="3">
    <location>
        <position position="1"/>
    </location>
</feature>
<feature type="region of interest" description="Disordered" evidence="1">
    <location>
        <begin position="1096"/>
        <end position="1152"/>
    </location>
</feature>
<dbReference type="PROSITE" id="PS50878">
    <property type="entry name" value="RT_POL"/>
    <property type="match status" value="1"/>
</dbReference>
<reference evidence="3" key="1">
    <citation type="journal article" date="2003" name="Mol. Biol. Evol.">
        <title>R5 retrotransposons insert into a family of infrequently transcribed 28S rRNA genes of planaria.</title>
        <authorList>
            <person name="Burke W.D."/>
            <person name="Singh D."/>
            <person name="Eickbush T.H."/>
        </authorList>
    </citation>
    <scope>NUCLEOTIDE SEQUENCE</scope>
</reference>
<dbReference type="CDD" id="cd01650">
    <property type="entry name" value="RT_nLTR_like"/>
    <property type="match status" value="1"/>
</dbReference>
<proteinExistence type="predicted"/>
<feature type="compositionally biased region" description="Polar residues" evidence="1">
    <location>
        <begin position="1111"/>
        <end position="1120"/>
    </location>
</feature>
<feature type="domain" description="Reverse transcriptase" evidence="2">
    <location>
        <begin position="324"/>
        <end position="612"/>
    </location>
</feature>
<dbReference type="Pfam" id="PF00078">
    <property type="entry name" value="RVT_1"/>
    <property type="match status" value="1"/>
</dbReference>
<dbReference type="AlphaFoldDB" id="Q7YXU7"/>
<protein>
    <submittedName>
        <fullName evidence="3">ORF2</fullName>
    </submittedName>
</protein>
<dbReference type="InterPro" id="IPR000477">
    <property type="entry name" value="RT_dom"/>
</dbReference>
<evidence type="ECO:0000313" key="3">
    <source>
        <dbReference type="EMBL" id="AAP69990.1"/>
    </source>
</evidence>
<sequence>TTGRNLGQWSCYSRSIQQSNYSFKLSSTEVGELVEQSPAPLQSPQFSNNYNNLNINNNLYYSLNTFNQSNNLCCLVNIEFFPTQHLLGDIVNSGCINYMNNYNNFDNINLYINSNVLSYNNYNHSFLASPYTTNITEHADINMHVQEVNMQQDNNTQHAITQQVSLQATSLQHTLDEMIVQFNTAVRLKKKHKVAKIFRGHNHRKDLPTLPAREQYKTKPKLAIREVLHRKTTATSSPSENAIKAFFSSYSRPAELFTGQELLESSWFPVHPEDDFEFRIPGRDQIAKYIKFASKSAAGLDWITYEDIKLGDPSGEILQPIFEYIVQNNICPSEGKASRTIMIPKPGKSDYSDPSSWRPITITSAVYRLLMKYLTWELYNWILLNQMLSRSQKSLGKFEGCHDHNAMLNMLIQDVRRQTNPSNPINKNKRLYIVFLDFTNAFGSVPLDTLMYVPQRFGLGTSALTLIKNLYLDNYTNVTCGESKIENVKLNKGVKQGCPLSMLLFNIFINIIIRAIEAMPDVHGYPLGDMDIRILAYADDIALISDSHKDLQEMVYKAEYIGRILGLLFNPSKCALMDIPHDKKRTPPILVNGEMIKCVGKADPYKYLGTFRSWFRKLDIKELLQMMMDETKLITESNLHPHQKIHAYETFIHSQLPFHLRHSRIPFSDFITNRKTNKTTNNSNDSEKSIQKAYDPESGQLFLNTFALPSGCAKDFFYITKDAGGPQLTSGLDEYLIQSIMYIFRLLGSEDPTLNSAIKHDLISHLNLKGFVNINFSQAISIFNSNFTDRTDHFSHLSRTEWARLQLARKKLKSTLAIQTNVCLINGHLVLTLSLENNVLLIDSKEKGDVKKIHASLMGFLRLAHLIRLQKHGWSKLLFSATTHHEILNKRILNGHVPYKIWYFIHRARLGLLPTKLFSVSNLCRKCGGKKETMSHALVNCPMMQTLINERHDALEISLVQILSSKFQGTVIRQKTYVNELRPDITMESDTQYYLVEVKCPFDTKMSFELRTQQTTDKYNIIIEILEDVHPGKEVRLVTFIVGTLGSWGPQNSDFLRDLGFSKDEIDQVKTRLMLQNINSSCEQWKRFVQYAPTITPGPIPDAESEDDQGTSDNGPTAATVQGPVIGDEEEELQIYDSGLDESSDDEPDPDDAELLFTIDIEQYLNSVITD</sequence>
<evidence type="ECO:0000259" key="2">
    <source>
        <dbReference type="PROSITE" id="PS50878"/>
    </source>
</evidence>
<accession>Q7YXU7</accession>
<dbReference type="EMBL" id="AY216701">
    <property type="protein sequence ID" value="AAP69990.1"/>
    <property type="molecule type" value="Genomic_DNA"/>
</dbReference>
<dbReference type="InterPro" id="IPR043502">
    <property type="entry name" value="DNA/RNA_pol_sf"/>
</dbReference>
<organism evidence="3">
    <name type="scientific">Girardia tigrina</name>
    <name type="common">Planarian</name>
    <name type="synonym">Dugesia tigrina</name>
    <dbReference type="NCBI Taxonomy" id="6162"/>
    <lineage>
        <taxon>Eukaryota</taxon>
        <taxon>Metazoa</taxon>
        <taxon>Spiralia</taxon>
        <taxon>Lophotrochozoa</taxon>
        <taxon>Platyhelminthes</taxon>
        <taxon>Rhabditophora</taxon>
        <taxon>Seriata</taxon>
        <taxon>Tricladida</taxon>
        <taxon>Continenticola</taxon>
        <taxon>Geoplanoidea</taxon>
        <taxon>Dugesiidae</taxon>
        <taxon>Girardia</taxon>
    </lineage>
</organism>
<feature type="compositionally biased region" description="Acidic residues" evidence="1">
    <location>
        <begin position="1127"/>
        <end position="1152"/>
    </location>
</feature>
<name>Q7YXU7_GIRTI</name>
<dbReference type="PANTHER" id="PTHR19446">
    <property type="entry name" value="REVERSE TRANSCRIPTASES"/>
    <property type="match status" value="1"/>
</dbReference>